<comment type="caution">
    <text evidence="1">The sequence shown here is derived from an EMBL/GenBank/DDBJ whole genome shotgun (WGS) entry which is preliminary data.</text>
</comment>
<accession>A0A9D4MLJ2</accession>
<evidence type="ECO:0000313" key="1">
    <source>
        <dbReference type="EMBL" id="KAH3877482.1"/>
    </source>
</evidence>
<name>A0A9D4MLJ2_DREPO</name>
<protein>
    <submittedName>
        <fullName evidence="1">Uncharacterized protein</fullName>
    </submittedName>
</protein>
<keyword evidence="2" id="KW-1185">Reference proteome</keyword>
<reference evidence="1" key="1">
    <citation type="journal article" date="2019" name="bioRxiv">
        <title>The Genome of the Zebra Mussel, Dreissena polymorpha: A Resource for Invasive Species Research.</title>
        <authorList>
            <person name="McCartney M.A."/>
            <person name="Auch B."/>
            <person name="Kono T."/>
            <person name="Mallez S."/>
            <person name="Zhang Y."/>
            <person name="Obille A."/>
            <person name="Becker A."/>
            <person name="Abrahante J.E."/>
            <person name="Garbe J."/>
            <person name="Badalamenti J.P."/>
            <person name="Herman A."/>
            <person name="Mangelson H."/>
            <person name="Liachko I."/>
            <person name="Sullivan S."/>
            <person name="Sone E.D."/>
            <person name="Koren S."/>
            <person name="Silverstein K.A.T."/>
            <person name="Beckman K.B."/>
            <person name="Gohl D.M."/>
        </authorList>
    </citation>
    <scope>NUCLEOTIDE SEQUENCE</scope>
    <source>
        <strain evidence="1">Duluth1</strain>
        <tissue evidence="1">Whole animal</tissue>
    </source>
</reference>
<proteinExistence type="predicted"/>
<evidence type="ECO:0000313" key="2">
    <source>
        <dbReference type="Proteomes" id="UP000828390"/>
    </source>
</evidence>
<reference evidence="1" key="2">
    <citation type="submission" date="2020-11" db="EMBL/GenBank/DDBJ databases">
        <authorList>
            <person name="McCartney M.A."/>
            <person name="Auch B."/>
            <person name="Kono T."/>
            <person name="Mallez S."/>
            <person name="Becker A."/>
            <person name="Gohl D.M."/>
            <person name="Silverstein K.A.T."/>
            <person name="Koren S."/>
            <person name="Bechman K.B."/>
            <person name="Herman A."/>
            <person name="Abrahante J.E."/>
            <person name="Garbe J."/>
        </authorList>
    </citation>
    <scope>NUCLEOTIDE SEQUENCE</scope>
    <source>
        <strain evidence="1">Duluth1</strain>
        <tissue evidence="1">Whole animal</tissue>
    </source>
</reference>
<dbReference type="AlphaFoldDB" id="A0A9D4MLJ2"/>
<gene>
    <name evidence="1" type="ORF">DPMN_001350</name>
</gene>
<sequence>MKGKHKFAYIWEEMLFMILTHPDPELPVVEVQKEDGQGRKRLLHRNNLLPFISLPIEDI</sequence>
<organism evidence="1 2">
    <name type="scientific">Dreissena polymorpha</name>
    <name type="common">Zebra mussel</name>
    <name type="synonym">Mytilus polymorpha</name>
    <dbReference type="NCBI Taxonomy" id="45954"/>
    <lineage>
        <taxon>Eukaryota</taxon>
        <taxon>Metazoa</taxon>
        <taxon>Spiralia</taxon>
        <taxon>Lophotrochozoa</taxon>
        <taxon>Mollusca</taxon>
        <taxon>Bivalvia</taxon>
        <taxon>Autobranchia</taxon>
        <taxon>Heteroconchia</taxon>
        <taxon>Euheterodonta</taxon>
        <taxon>Imparidentia</taxon>
        <taxon>Neoheterodontei</taxon>
        <taxon>Myida</taxon>
        <taxon>Dreissenoidea</taxon>
        <taxon>Dreissenidae</taxon>
        <taxon>Dreissena</taxon>
    </lineage>
</organism>
<dbReference type="Proteomes" id="UP000828390">
    <property type="component" value="Unassembled WGS sequence"/>
</dbReference>
<dbReference type="EMBL" id="JAIWYP010000001">
    <property type="protein sequence ID" value="KAH3877482.1"/>
    <property type="molecule type" value="Genomic_DNA"/>
</dbReference>